<sequence>MLQEQYFTKLEEIYPELIKFRRDLHMYPELSHKEIHTPAKIADYLSSIGLKAKQVWAAVGWLDC</sequence>
<organism evidence="1 2">
    <name type="scientific">Siminovitchia thermophila</name>
    <dbReference type="NCBI Taxonomy" id="1245522"/>
    <lineage>
        <taxon>Bacteria</taxon>
        <taxon>Bacillati</taxon>
        <taxon>Bacillota</taxon>
        <taxon>Bacilli</taxon>
        <taxon>Bacillales</taxon>
        <taxon>Bacillaceae</taxon>
        <taxon>Siminovitchia</taxon>
    </lineage>
</organism>
<reference evidence="1 2" key="1">
    <citation type="submission" date="2021-01" db="EMBL/GenBank/DDBJ databases">
        <title>Genomic Encyclopedia of Type Strains, Phase IV (KMG-IV): sequencing the most valuable type-strain genomes for metagenomic binning, comparative biology and taxonomic classification.</title>
        <authorList>
            <person name="Goeker M."/>
        </authorList>
    </citation>
    <scope>NUCLEOTIDE SEQUENCE [LARGE SCALE GENOMIC DNA]</scope>
    <source>
        <strain evidence="1 2">DSM 105453</strain>
    </source>
</reference>
<gene>
    <name evidence="1" type="ORF">JOC94_002437</name>
</gene>
<dbReference type="SUPFAM" id="SSF53187">
    <property type="entry name" value="Zn-dependent exopeptidases"/>
    <property type="match status" value="1"/>
</dbReference>
<comment type="caution">
    <text evidence="1">The sequence shown here is derived from an EMBL/GenBank/DDBJ whole genome shotgun (WGS) entry which is preliminary data.</text>
</comment>
<name>A0ABS2R718_9BACI</name>
<dbReference type="EMBL" id="JAFBFH010000014">
    <property type="protein sequence ID" value="MBM7715450.1"/>
    <property type="molecule type" value="Genomic_DNA"/>
</dbReference>
<protein>
    <submittedName>
        <fullName evidence="1">Metal-dependent amidase/aminoacylase/carboxypeptidase family protein</fullName>
    </submittedName>
</protein>
<proteinExistence type="predicted"/>
<dbReference type="Proteomes" id="UP000823485">
    <property type="component" value="Unassembled WGS sequence"/>
</dbReference>
<dbReference type="Gene3D" id="3.40.630.10">
    <property type="entry name" value="Zn peptidases"/>
    <property type="match status" value="1"/>
</dbReference>
<evidence type="ECO:0000313" key="1">
    <source>
        <dbReference type="EMBL" id="MBM7715450.1"/>
    </source>
</evidence>
<evidence type="ECO:0000313" key="2">
    <source>
        <dbReference type="Proteomes" id="UP000823485"/>
    </source>
</evidence>
<accession>A0ABS2R718</accession>
<keyword evidence="2" id="KW-1185">Reference proteome</keyword>